<accession>A0AAP8MGD2</accession>
<keyword evidence="14" id="KW-1185">Reference proteome</keyword>
<evidence type="ECO:0000256" key="3">
    <source>
        <dbReference type="ARBA" id="ARBA00022448"/>
    </source>
</evidence>
<evidence type="ECO:0000256" key="4">
    <source>
        <dbReference type="ARBA" id="ARBA00022475"/>
    </source>
</evidence>
<comment type="similarity">
    <text evidence="2 10">Belongs to the GSP L family.</text>
</comment>
<dbReference type="Gene3D" id="3.30.420.380">
    <property type="match status" value="1"/>
</dbReference>
<sequence length="400" mass="44237">MQNTAIIRRIDGEPAWYPPGATEGARSLGHETELAALRAAVAERRQVPIFAVPGEDVRLLPLTITAPEKRHFAKSLPFMLEEELAEDVDDLHFASSEVAPLEYAVAVCSDDHMREYEALLSGLPDVGQWIPEPLLLPWQANEWCLVLEDDSAIVRTGRCEGFSVERVMVPALLAAALADTTEPGAVVIYGQQQDSDIELLPASLRSKAQWRRGDLYAAMMLTDAPEPALNLRQGDYARRLPLQRWWRQSRVAAALFGCALALHLVATGLDYRQLKEQNLALRGAREASFRQVIPRGAISDVEKQLRNQLNGLTGSGAVSGFASLMERVGRVVSTRKSTDIVSINYNAKSDEMRLNIVAADYGEVEQVREGINETGLEAIMENSSAQGERVRARLRVRDRS</sequence>
<evidence type="ECO:0000256" key="10">
    <source>
        <dbReference type="PIRNR" id="PIRNR015761"/>
    </source>
</evidence>
<protein>
    <recommendedName>
        <fullName evidence="10">Type II secretion system protein L</fullName>
        <shortName evidence="10">T2SS protein L</shortName>
    </recommendedName>
</protein>
<dbReference type="GO" id="GO:0015628">
    <property type="term" value="P:protein secretion by the type II secretion system"/>
    <property type="evidence" value="ECO:0007669"/>
    <property type="project" value="InterPro"/>
</dbReference>
<comment type="caution">
    <text evidence="13">The sequence shown here is derived from an EMBL/GenBank/DDBJ whole genome shotgun (WGS) entry which is preliminary data.</text>
</comment>
<organism evidence="13 14">
    <name type="scientific">Halioglobus japonicus</name>
    <dbReference type="NCBI Taxonomy" id="930805"/>
    <lineage>
        <taxon>Bacteria</taxon>
        <taxon>Pseudomonadati</taxon>
        <taxon>Pseudomonadota</taxon>
        <taxon>Gammaproteobacteria</taxon>
        <taxon>Cellvibrionales</taxon>
        <taxon>Halieaceae</taxon>
        <taxon>Halioglobus</taxon>
    </lineage>
</organism>
<evidence type="ECO:0000256" key="2">
    <source>
        <dbReference type="ARBA" id="ARBA00005318"/>
    </source>
</evidence>
<evidence type="ECO:0000256" key="7">
    <source>
        <dbReference type="ARBA" id="ARBA00022927"/>
    </source>
</evidence>
<comment type="subcellular location">
    <subcellularLocation>
        <location evidence="1">Cell inner membrane</location>
        <topology evidence="1">Single-pass membrane protein</topology>
    </subcellularLocation>
</comment>
<feature type="domain" description="GspL cytoplasmic actin-ATPase-like" evidence="11">
    <location>
        <begin position="31"/>
        <end position="238"/>
    </location>
</feature>
<dbReference type="InterPro" id="IPR007812">
    <property type="entry name" value="T2SS_protein-GspL"/>
</dbReference>
<evidence type="ECO:0000256" key="8">
    <source>
        <dbReference type="ARBA" id="ARBA00022989"/>
    </source>
</evidence>
<dbReference type="Pfam" id="PF12693">
    <property type="entry name" value="GspL_C"/>
    <property type="match status" value="1"/>
</dbReference>
<dbReference type="GO" id="GO:0009276">
    <property type="term" value="C:Gram-negative-bacterium-type cell wall"/>
    <property type="evidence" value="ECO:0007669"/>
    <property type="project" value="InterPro"/>
</dbReference>
<dbReference type="AlphaFoldDB" id="A0AAP8MGD2"/>
<keyword evidence="6" id="KW-0812">Transmembrane</keyword>
<evidence type="ECO:0000256" key="5">
    <source>
        <dbReference type="ARBA" id="ARBA00022519"/>
    </source>
</evidence>
<keyword evidence="8" id="KW-1133">Transmembrane helix</keyword>
<dbReference type="KEGG" id="hja:BST95_17300"/>
<dbReference type="CDD" id="cd24017">
    <property type="entry name" value="ASKHA_T2SSL_N"/>
    <property type="match status" value="1"/>
</dbReference>
<keyword evidence="9" id="KW-0472">Membrane</keyword>
<feature type="domain" description="GspL periplasmic" evidence="12">
    <location>
        <begin position="245"/>
        <end position="398"/>
    </location>
</feature>
<evidence type="ECO:0000259" key="12">
    <source>
        <dbReference type="Pfam" id="PF12693"/>
    </source>
</evidence>
<dbReference type="RefSeq" id="WP_084200708.1">
    <property type="nucleotide sequence ID" value="NZ_BMYL01000001.1"/>
</dbReference>
<dbReference type="Gene3D" id="3.30.1360.100">
    <property type="entry name" value="General secretion pathway protein M, EpsM"/>
    <property type="match status" value="1"/>
</dbReference>
<dbReference type="InterPro" id="IPR024230">
    <property type="entry name" value="GspL_cyto_dom"/>
</dbReference>
<reference evidence="13 14" key="1">
    <citation type="submission" date="2018-01" db="EMBL/GenBank/DDBJ databases">
        <title>The draft genome sequence of Halioglobus japonicus S1-36.</title>
        <authorList>
            <person name="Du Z.-J."/>
            <person name="Shi M.-J."/>
        </authorList>
    </citation>
    <scope>NUCLEOTIDE SEQUENCE [LARGE SCALE GENOMIC DNA]</scope>
    <source>
        <strain evidence="13 14">S1-36</strain>
    </source>
</reference>
<dbReference type="NCBIfam" id="TIGR01709">
    <property type="entry name" value="typeII_sec_gspL"/>
    <property type="match status" value="1"/>
</dbReference>
<evidence type="ECO:0000256" key="6">
    <source>
        <dbReference type="ARBA" id="ARBA00022692"/>
    </source>
</evidence>
<dbReference type="GO" id="GO:0005886">
    <property type="term" value="C:plasma membrane"/>
    <property type="evidence" value="ECO:0007669"/>
    <property type="project" value="UniProtKB-SubCell"/>
</dbReference>
<keyword evidence="7 10" id="KW-0653">Protein transport</keyword>
<dbReference type="Gene3D" id="3.30.420.370">
    <property type="match status" value="1"/>
</dbReference>
<comment type="function">
    <text evidence="10">Inner membrane component of the type II secretion system required for the energy-dependent secretion of extracellular factors such as proteases and toxins from the periplasm.</text>
</comment>
<evidence type="ECO:0000256" key="1">
    <source>
        <dbReference type="ARBA" id="ARBA00004377"/>
    </source>
</evidence>
<evidence type="ECO:0000313" key="13">
    <source>
        <dbReference type="EMBL" id="PLW87189.1"/>
    </source>
</evidence>
<evidence type="ECO:0000259" key="11">
    <source>
        <dbReference type="Pfam" id="PF05134"/>
    </source>
</evidence>
<keyword evidence="3 10" id="KW-0813">Transport</keyword>
<dbReference type="InterPro" id="IPR043129">
    <property type="entry name" value="ATPase_NBD"/>
</dbReference>
<keyword evidence="4" id="KW-1003">Cell membrane</keyword>
<dbReference type="EMBL" id="PKUR01000001">
    <property type="protein sequence ID" value="PLW87189.1"/>
    <property type="molecule type" value="Genomic_DNA"/>
</dbReference>
<proteinExistence type="inferred from homology"/>
<evidence type="ECO:0000313" key="14">
    <source>
        <dbReference type="Proteomes" id="UP000235162"/>
    </source>
</evidence>
<dbReference type="InterPro" id="IPR025691">
    <property type="entry name" value="GspL_pp_dom"/>
</dbReference>
<gene>
    <name evidence="13" type="ORF">C0029_00915</name>
</gene>
<dbReference type="Pfam" id="PF05134">
    <property type="entry name" value="T2SSL"/>
    <property type="match status" value="1"/>
</dbReference>
<name>A0AAP8MGD2_9GAMM</name>
<dbReference type="SUPFAM" id="SSF53067">
    <property type="entry name" value="Actin-like ATPase domain"/>
    <property type="match status" value="1"/>
</dbReference>
<dbReference type="Proteomes" id="UP000235162">
    <property type="component" value="Unassembled WGS sequence"/>
</dbReference>
<evidence type="ECO:0000256" key="9">
    <source>
        <dbReference type="ARBA" id="ARBA00023136"/>
    </source>
</evidence>
<keyword evidence="5" id="KW-0997">Cell inner membrane</keyword>
<dbReference type="GO" id="GO:0015627">
    <property type="term" value="C:type II protein secretion system complex"/>
    <property type="evidence" value="ECO:0007669"/>
    <property type="project" value="InterPro"/>
</dbReference>
<dbReference type="PIRSF" id="PIRSF015761">
    <property type="entry name" value="Protein_L"/>
    <property type="match status" value="1"/>
</dbReference>